<dbReference type="EMBL" id="JBHRTR010000037">
    <property type="protein sequence ID" value="MFC3230238.1"/>
    <property type="molecule type" value="Genomic_DNA"/>
</dbReference>
<dbReference type="Proteomes" id="UP001595528">
    <property type="component" value="Unassembled WGS sequence"/>
</dbReference>
<sequence length="452" mass="48686">MTEAVQQAPGTHPVDMERPWPFVPFGANLTVDRAEGPYLYTPEGQRILDAAGGAVVGNIGYGRADVTEAMAAAVRRFGYVVPPFQTDSRLRLVERLRDRWLPPGLDRVHLNSGGTEAMEVALKLARQVHVARGEPQRRVVIGRDLSYHGASIMTLAVGGHAERRAGFEDWLPDWPKAPPHYCLRCPLGLSRPTCGTACVDAIDRLIGETGPQNVAAVIAEPVVGSSGGSFVPPDDYWPRLREICSRHGVLLIADEVMSGFGRTGAKFAVDHWNVVPDILVGGKGMSGGYAPIAGVYAGEELARPLAETGQQLMYYTYGGHPAACAAADAVLEIMEREDMVARVAALEPRMEAALAPLRQHPNVAEVRGKGLLWSIEMVRDRDTLERFPVEAGLSFKVVSEGLSRGVFFYPGGTKVHRDIVTLGPPFVVTEADIDLIGAVLRESIDAAVAACG</sequence>
<keyword evidence="5" id="KW-0032">Aminotransferase</keyword>
<dbReference type="GO" id="GO:0008483">
    <property type="term" value="F:transaminase activity"/>
    <property type="evidence" value="ECO:0007669"/>
    <property type="project" value="UniProtKB-KW"/>
</dbReference>
<keyword evidence="3 4" id="KW-0663">Pyridoxal phosphate</keyword>
<organism evidence="5 6">
    <name type="scientific">Marinibaculum pumilum</name>
    <dbReference type="NCBI Taxonomy" id="1766165"/>
    <lineage>
        <taxon>Bacteria</taxon>
        <taxon>Pseudomonadati</taxon>
        <taxon>Pseudomonadota</taxon>
        <taxon>Alphaproteobacteria</taxon>
        <taxon>Rhodospirillales</taxon>
        <taxon>Rhodospirillaceae</taxon>
        <taxon>Marinibaculum</taxon>
    </lineage>
</organism>
<dbReference type="InterPro" id="IPR015422">
    <property type="entry name" value="PyrdxlP-dep_Trfase_small"/>
</dbReference>
<evidence type="ECO:0000256" key="4">
    <source>
        <dbReference type="RuleBase" id="RU003560"/>
    </source>
</evidence>
<dbReference type="PANTHER" id="PTHR43094">
    <property type="entry name" value="AMINOTRANSFERASE"/>
    <property type="match status" value="1"/>
</dbReference>
<dbReference type="Gene3D" id="3.90.1150.10">
    <property type="entry name" value="Aspartate Aminotransferase, domain 1"/>
    <property type="match status" value="1"/>
</dbReference>
<comment type="similarity">
    <text evidence="2 4">Belongs to the class-III pyridoxal-phosphate-dependent aminotransferase family.</text>
</comment>
<reference evidence="6" key="1">
    <citation type="journal article" date="2019" name="Int. J. Syst. Evol. Microbiol.">
        <title>The Global Catalogue of Microorganisms (GCM) 10K type strain sequencing project: providing services to taxonomists for standard genome sequencing and annotation.</title>
        <authorList>
            <consortium name="The Broad Institute Genomics Platform"/>
            <consortium name="The Broad Institute Genome Sequencing Center for Infectious Disease"/>
            <person name="Wu L."/>
            <person name="Ma J."/>
        </authorList>
    </citation>
    <scope>NUCLEOTIDE SEQUENCE [LARGE SCALE GENOMIC DNA]</scope>
    <source>
        <strain evidence="6">KCTC 42964</strain>
    </source>
</reference>
<dbReference type="PANTHER" id="PTHR43094:SF1">
    <property type="entry name" value="AMINOTRANSFERASE CLASS-III"/>
    <property type="match status" value="1"/>
</dbReference>
<keyword evidence="6" id="KW-1185">Reference proteome</keyword>
<dbReference type="CDD" id="cd00610">
    <property type="entry name" value="OAT_like"/>
    <property type="match status" value="1"/>
</dbReference>
<dbReference type="InterPro" id="IPR005814">
    <property type="entry name" value="Aminotrans_3"/>
</dbReference>
<evidence type="ECO:0000256" key="2">
    <source>
        <dbReference type="ARBA" id="ARBA00008954"/>
    </source>
</evidence>
<dbReference type="InterPro" id="IPR015421">
    <property type="entry name" value="PyrdxlP-dep_Trfase_major"/>
</dbReference>
<dbReference type="SUPFAM" id="SSF53383">
    <property type="entry name" value="PLP-dependent transferases"/>
    <property type="match status" value="1"/>
</dbReference>
<dbReference type="RefSeq" id="WP_379905222.1">
    <property type="nucleotide sequence ID" value="NZ_JBHRTR010000037.1"/>
</dbReference>
<protein>
    <submittedName>
        <fullName evidence="5">Aspartate aminotransferase family protein</fullName>
    </submittedName>
</protein>
<keyword evidence="5" id="KW-0808">Transferase</keyword>
<evidence type="ECO:0000256" key="3">
    <source>
        <dbReference type="ARBA" id="ARBA00022898"/>
    </source>
</evidence>
<proteinExistence type="inferred from homology"/>
<evidence type="ECO:0000313" key="5">
    <source>
        <dbReference type="EMBL" id="MFC3230238.1"/>
    </source>
</evidence>
<name>A0ABV7L6F8_9PROT</name>
<dbReference type="Pfam" id="PF00202">
    <property type="entry name" value="Aminotran_3"/>
    <property type="match status" value="1"/>
</dbReference>
<dbReference type="PROSITE" id="PS00600">
    <property type="entry name" value="AA_TRANSFER_CLASS_3"/>
    <property type="match status" value="1"/>
</dbReference>
<evidence type="ECO:0000256" key="1">
    <source>
        <dbReference type="ARBA" id="ARBA00001933"/>
    </source>
</evidence>
<dbReference type="Gene3D" id="3.40.640.10">
    <property type="entry name" value="Type I PLP-dependent aspartate aminotransferase-like (Major domain)"/>
    <property type="match status" value="1"/>
</dbReference>
<comment type="caution">
    <text evidence="5">The sequence shown here is derived from an EMBL/GenBank/DDBJ whole genome shotgun (WGS) entry which is preliminary data.</text>
</comment>
<accession>A0ABV7L6F8</accession>
<evidence type="ECO:0000313" key="6">
    <source>
        <dbReference type="Proteomes" id="UP001595528"/>
    </source>
</evidence>
<dbReference type="InterPro" id="IPR049704">
    <property type="entry name" value="Aminotrans_3_PPA_site"/>
</dbReference>
<dbReference type="InterPro" id="IPR015424">
    <property type="entry name" value="PyrdxlP-dep_Trfase"/>
</dbReference>
<gene>
    <name evidence="5" type="ORF">ACFOGJ_23510</name>
</gene>
<comment type="cofactor">
    <cofactor evidence="1">
        <name>pyridoxal 5'-phosphate</name>
        <dbReference type="ChEBI" id="CHEBI:597326"/>
    </cofactor>
</comment>